<dbReference type="InterPro" id="IPR013154">
    <property type="entry name" value="ADH-like_N"/>
</dbReference>
<evidence type="ECO:0000256" key="2">
    <source>
        <dbReference type="ARBA" id="ARBA00008072"/>
    </source>
</evidence>
<dbReference type="AlphaFoldDB" id="A0A427XW33"/>
<protein>
    <recommendedName>
        <fullName evidence="7">Enoyl reductase (ER) domain-containing protein</fullName>
    </recommendedName>
</protein>
<dbReference type="EMBL" id="RSCD01000025">
    <property type="protein sequence ID" value="RSH83064.1"/>
    <property type="molecule type" value="Genomic_DNA"/>
</dbReference>
<evidence type="ECO:0000256" key="6">
    <source>
        <dbReference type="RuleBase" id="RU361277"/>
    </source>
</evidence>
<dbReference type="Pfam" id="PF08240">
    <property type="entry name" value="ADH_N"/>
    <property type="match status" value="1"/>
</dbReference>
<name>A0A427XW33_9TREE</name>
<comment type="caution">
    <text evidence="8">The sequence shown here is derived from an EMBL/GenBank/DDBJ whole genome shotgun (WGS) entry which is preliminary data.</text>
</comment>
<dbReference type="PANTHER" id="PTHR42940:SF8">
    <property type="entry name" value="VACUOLAR PROTEIN SORTING-ASSOCIATED PROTEIN 11"/>
    <property type="match status" value="1"/>
</dbReference>
<evidence type="ECO:0000256" key="5">
    <source>
        <dbReference type="ARBA" id="ARBA00023002"/>
    </source>
</evidence>
<evidence type="ECO:0000259" key="7">
    <source>
        <dbReference type="SMART" id="SM00829"/>
    </source>
</evidence>
<evidence type="ECO:0000256" key="4">
    <source>
        <dbReference type="ARBA" id="ARBA00022833"/>
    </source>
</evidence>
<dbReference type="GO" id="GO:0005737">
    <property type="term" value="C:cytoplasm"/>
    <property type="evidence" value="ECO:0007669"/>
    <property type="project" value="TreeGrafter"/>
</dbReference>
<keyword evidence="3 6" id="KW-0479">Metal-binding</keyword>
<organism evidence="8 9">
    <name type="scientific">Saitozyma podzolica</name>
    <dbReference type="NCBI Taxonomy" id="1890683"/>
    <lineage>
        <taxon>Eukaryota</taxon>
        <taxon>Fungi</taxon>
        <taxon>Dikarya</taxon>
        <taxon>Basidiomycota</taxon>
        <taxon>Agaricomycotina</taxon>
        <taxon>Tremellomycetes</taxon>
        <taxon>Tremellales</taxon>
        <taxon>Trimorphomycetaceae</taxon>
        <taxon>Saitozyma</taxon>
    </lineage>
</organism>
<keyword evidence="5" id="KW-0560">Oxidoreductase</keyword>
<dbReference type="Proteomes" id="UP000279259">
    <property type="component" value="Unassembled WGS sequence"/>
</dbReference>
<accession>A0A427XW33</accession>
<keyword evidence="4 6" id="KW-0862">Zinc</keyword>
<dbReference type="PROSITE" id="PS00059">
    <property type="entry name" value="ADH_ZINC"/>
    <property type="match status" value="1"/>
</dbReference>
<dbReference type="Gene3D" id="3.40.50.720">
    <property type="entry name" value="NAD(P)-binding Rossmann-like Domain"/>
    <property type="match status" value="1"/>
</dbReference>
<dbReference type="SUPFAM" id="SSF50129">
    <property type="entry name" value="GroES-like"/>
    <property type="match status" value="1"/>
</dbReference>
<evidence type="ECO:0000313" key="8">
    <source>
        <dbReference type="EMBL" id="RSH83064.1"/>
    </source>
</evidence>
<dbReference type="InterPro" id="IPR036291">
    <property type="entry name" value="NAD(P)-bd_dom_sf"/>
</dbReference>
<dbReference type="Gene3D" id="3.90.180.10">
    <property type="entry name" value="Medium-chain alcohol dehydrogenases, catalytic domain"/>
    <property type="match status" value="1"/>
</dbReference>
<dbReference type="SMART" id="SM00829">
    <property type="entry name" value="PKS_ER"/>
    <property type="match status" value="1"/>
</dbReference>
<feature type="domain" description="Enoyl reductase (ER)" evidence="7">
    <location>
        <begin position="10"/>
        <end position="348"/>
    </location>
</feature>
<comment type="cofactor">
    <cofactor evidence="1 6">
        <name>Zn(2+)</name>
        <dbReference type="ChEBI" id="CHEBI:29105"/>
    </cofactor>
</comment>
<dbReference type="InterPro" id="IPR002328">
    <property type="entry name" value="ADH_Zn_CS"/>
</dbReference>
<dbReference type="InterPro" id="IPR011032">
    <property type="entry name" value="GroES-like_sf"/>
</dbReference>
<dbReference type="Pfam" id="PF00107">
    <property type="entry name" value="ADH_zinc_N"/>
    <property type="match status" value="1"/>
</dbReference>
<dbReference type="SUPFAM" id="SSF51735">
    <property type="entry name" value="NAD(P)-binding Rossmann-fold domains"/>
    <property type="match status" value="1"/>
</dbReference>
<evidence type="ECO:0000256" key="1">
    <source>
        <dbReference type="ARBA" id="ARBA00001947"/>
    </source>
</evidence>
<sequence>MVAAEWKVNKQAYVIHRIPVPSPHDLAPYDLLIKIAVASFCHTDMMLLDGDMEPTPSGFSGGHEPTGTVVAIGSAVKDFRPGDRVSSLGWYGLCGKCDECESGIADGIYCREKGFLGGSLPGAFCEYMRVDSRQSAIIPDVMSFQTAAPLTCAGATAFGALKKAVEGLKQGGTVALFGAAGGVGHLGLLIALAMGGFKVIAVEARDSGLEFCRKAGAHATMDARVPFDRFTSEAQELTALKLGFDRCIVFSDHDSALPLAMASTRPHGLVVQVGQPSKDLHFYFKHLVLRDVRLIGTMLGNRSELRELLQFVSDKRIPVAVTPSHGVETLNEVLSVARGGDFLGKLVVVVDAEAEEDDKYHGRK</sequence>
<dbReference type="STRING" id="1890683.A0A427XW33"/>
<dbReference type="InterPro" id="IPR020843">
    <property type="entry name" value="ER"/>
</dbReference>
<keyword evidence="9" id="KW-1185">Reference proteome</keyword>
<dbReference type="GO" id="GO:0004022">
    <property type="term" value="F:alcohol dehydrogenase (NAD+) activity"/>
    <property type="evidence" value="ECO:0007669"/>
    <property type="project" value="TreeGrafter"/>
</dbReference>
<dbReference type="GO" id="GO:0008270">
    <property type="term" value="F:zinc ion binding"/>
    <property type="evidence" value="ECO:0007669"/>
    <property type="project" value="InterPro"/>
</dbReference>
<comment type="similarity">
    <text evidence="2 6">Belongs to the zinc-containing alcohol dehydrogenase family.</text>
</comment>
<proteinExistence type="inferred from homology"/>
<dbReference type="PANTHER" id="PTHR42940">
    <property type="entry name" value="ALCOHOL DEHYDROGENASE 1-RELATED"/>
    <property type="match status" value="1"/>
</dbReference>
<dbReference type="OrthoDB" id="1879366at2759"/>
<dbReference type="InterPro" id="IPR013149">
    <property type="entry name" value="ADH-like_C"/>
</dbReference>
<evidence type="ECO:0000256" key="3">
    <source>
        <dbReference type="ARBA" id="ARBA00022723"/>
    </source>
</evidence>
<gene>
    <name evidence="8" type="ORF">EHS25_005774</name>
</gene>
<evidence type="ECO:0000313" key="9">
    <source>
        <dbReference type="Proteomes" id="UP000279259"/>
    </source>
</evidence>
<reference evidence="8 9" key="1">
    <citation type="submission" date="2018-11" db="EMBL/GenBank/DDBJ databases">
        <title>Genome sequence of Saitozyma podzolica DSM 27192.</title>
        <authorList>
            <person name="Aliyu H."/>
            <person name="Gorte O."/>
            <person name="Ochsenreither K."/>
        </authorList>
    </citation>
    <scope>NUCLEOTIDE SEQUENCE [LARGE SCALE GENOMIC DNA]</scope>
    <source>
        <strain evidence="8 9">DSM 27192</strain>
    </source>
</reference>